<protein>
    <recommendedName>
        <fullName evidence="1">DNA mismatch repair protein HSM3 N-terminal domain-containing protein</fullName>
    </recommendedName>
</protein>
<proteinExistence type="predicted"/>
<evidence type="ECO:0000259" key="1">
    <source>
        <dbReference type="Pfam" id="PF18795"/>
    </source>
</evidence>
<dbReference type="AlphaFoldDB" id="A0A5N6JSH5"/>
<dbReference type="OrthoDB" id="4538483at2759"/>
<organism evidence="2 3">
    <name type="scientific">Monilinia laxa</name>
    <name type="common">Brown rot fungus</name>
    <name type="synonym">Sclerotinia laxa</name>
    <dbReference type="NCBI Taxonomy" id="61186"/>
    <lineage>
        <taxon>Eukaryota</taxon>
        <taxon>Fungi</taxon>
        <taxon>Dikarya</taxon>
        <taxon>Ascomycota</taxon>
        <taxon>Pezizomycotina</taxon>
        <taxon>Leotiomycetes</taxon>
        <taxon>Helotiales</taxon>
        <taxon>Sclerotiniaceae</taxon>
        <taxon>Monilinia</taxon>
    </lineage>
</organism>
<dbReference type="InterPro" id="IPR041335">
    <property type="entry name" value="HSM3_N"/>
</dbReference>
<dbReference type="Pfam" id="PF18795">
    <property type="entry name" value="HSM3_N"/>
    <property type="match status" value="1"/>
</dbReference>
<evidence type="ECO:0000313" key="3">
    <source>
        <dbReference type="Proteomes" id="UP000326757"/>
    </source>
</evidence>
<accession>A0A5N6JSH5</accession>
<evidence type="ECO:0000313" key="2">
    <source>
        <dbReference type="EMBL" id="KAB8290493.1"/>
    </source>
</evidence>
<feature type="domain" description="DNA mismatch repair protein HSM3 N-terminal" evidence="1">
    <location>
        <begin position="12"/>
        <end position="119"/>
    </location>
</feature>
<reference evidence="2 3" key="1">
    <citation type="submission" date="2019-06" db="EMBL/GenBank/DDBJ databases">
        <title>Genome Sequence of the Brown Rot Fungal Pathogen Monilinia laxa.</title>
        <authorList>
            <person name="De Miccolis Angelini R.M."/>
            <person name="Landi L."/>
            <person name="Abate D."/>
            <person name="Pollastro S."/>
            <person name="Romanazzi G."/>
            <person name="Faretra F."/>
        </authorList>
    </citation>
    <scope>NUCLEOTIDE SEQUENCE [LARGE SCALE GENOMIC DNA]</scope>
    <source>
        <strain evidence="2 3">Mlax316</strain>
    </source>
</reference>
<dbReference type="EMBL" id="VIGI01000017">
    <property type="protein sequence ID" value="KAB8290493.1"/>
    <property type="molecule type" value="Genomic_DNA"/>
</dbReference>
<comment type="caution">
    <text evidence="2">The sequence shown here is derived from an EMBL/GenBank/DDBJ whole genome shotgun (WGS) entry which is preliminary data.</text>
</comment>
<gene>
    <name evidence="2" type="ORF">EYC80_010923</name>
</gene>
<name>A0A5N6JSH5_MONLA</name>
<sequence length="357" mass="39442">MDLDDTPIFKLEELEAHLQELVRSPDTPIDTKLFDAVELQLTEYNISPLIPKLLPTITQILLTTQQDPTVLASLSVKLLQPITFPQALELASEDALILALRSPIPAANILAITIIQKATKSPNHVALLSNMKGVVENYIRTWLSNPHVGVGEKATQALGELLAVDSDQRPSSITNGVGSMDIDSRRPTGQGLLWRRIFQDGDVYEMLFSLCSLKTIGTADDQLDEKQMTLAQARLLRLIPRLAALDCRIISQTSLPQVDKTYISEDGKAGLLYFAAMEMIDKEDLLMHMTLTIFFLEFLDAISTTDLVGPTKQYVADMMKKAMESDVELRQSVEGITVSPNATPELIALVKSLNREG</sequence>
<dbReference type="Proteomes" id="UP000326757">
    <property type="component" value="Unassembled WGS sequence"/>
</dbReference>
<dbReference type="Gene3D" id="1.25.10.50">
    <property type="match status" value="1"/>
</dbReference>
<keyword evidence="3" id="KW-1185">Reference proteome</keyword>